<name>A0A381RX90_9ZZZZ</name>
<gene>
    <name evidence="3" type="ORF">METZ01_LOCUS49320</name>
</gene>
<dbReference type="GO" id="GO:0016491">
    <property type="term" value="F:oxidoreductase activity"/>
    <property type="evidence" value="ECO:0007669"/>
    <property type="project" value="InterPro"/>
</dbReference>
<evidence type="ECO:0000313" key="3">
    <source>
        <dbReference type="EMBL" id="SUZ96466.1"/>
    </source>
</evidence>
<organism evidence="3">
    <name type="scientific">marine metagenome</name>
    <dbReference type="NCBI Taxonomy" id="408172"/>
    <lineage>
        <taxon>unclassified sequences</taxon>
        <taxon>metagenomes</taxon>
        <taxon>ecological metagenomes</taxon>
    </lineage>
</organism>
<keyword evidence="1" id="KW-0472">Membrane</keyword>
<evidence type="ECO:0000259" key="2">
    <source>
        <dbReference type="Pfam" id="PF04116"/>
    </source>
</evidence>
<dbReference type="GO" id="GO:0008610">
    <property type="term" value="P:lipid biosynthetic process"/>
    <property type="evidence" value="ECO:0007669"/>
    <property type="project" value="InterPro"/>
</dbReference>
<feature type="domain" description="Fatty acid hydroxylase" evidence="2">
    <location>
        <begin position="96"/>
        <end position="179"/>
    </location>
</feature>
<feature type="transmembrane region" description="Helical" evidence="1">
    <location>
        <begin position="17"/>
        <end position="37"/>
    </location>
</feature>
<dbReference type="Pfam" id="PF04116">
    <property type="entry name" value="FA_hydroxylase"/>
    <property type="match status" value="1"/>
</dbReference>
<dbReference type="EMBL" id="UINC01002418">
    <property type="protein sequence ID" value="SUZ96466.1"/>
    <property type="molecule type" value="Genomic_DNA"/>
</dbReference>
<dbReference type="InterPro" id="IPR006694">
    <property type="entry name" value="Fatty_acid_hydroxylase"/>
</dbReference>
<evidence type="ECO:0000256" key="1">
    <source>
        <dbReference type="SAM" id="Phobius"/>
    </source>
</evidence>
<keyword evidence="1" id="KW-0812">Transmembrane</keyword>
<feature type="transmembrane region" description="Helical" evidence="1">
    <location>
        <begin position="49"/>
        <end position="72"/>
    </location>
</feature>
<keyword evidence="1" id="KW-1133">Transmembrane helix</keyword>
<protein>
    <recommendedName>
        <fullName evidence="2">Fatty acid hydroxylase domain-containing protein</fullName>
    </recommendedName>
</protein>
<feature type="non-terminal residue" evidence="3">
    <location>
        <position position="181"/>
    </location>
</feature>
<reference evidence="3" key="1">
    <citation type="submission" date="2018-05" db="EMBL/GenBank/DDBJ databases">
        <authorList>
            <person name="Lanie J.A."/>
            <person name="Ng W.-L."/>
            <person name="Kazmierczak K.M."/>
            <person name="Andrzejewski T.M."/>
            <person name="Davidsen T.M."/>
            <person name="Wayne K.J."/>
            <person name="Tettelin H."/>
            <person name="Glass J.I."/>
            <person name="Rusch D."/>
            <person name="Podicherti R."/>
            <person name="Tsui H.-C.T."/>
            <person name="Winkler M.E."/>
        </authorList>
    </citation>
    <scope>NUCLEOTIDE SEQUENCE</scope>
</reference>
<dbReference type="AlphaFoldDB" id="A0A381RX90"/>
<feature type="transmembrane region" description="Helical" evidence="1">
    <location>
        <begin position="92"/>
        <end position="113"/>
    </location>
</feature>
<dbReference type="GO" id="GO:0005506">
    <property type="term" value="F:iron ion binding"/>
    <property type="evidence" value="ECO:0007669"/>
    <property type="project" value="InterPro"/>
</dbReference>
<accession>A0A381RX90</accession>
<feature type="transmembrane region" description="Helical" evidence="1">
    <location>
        <begin position="150"/>
        <end position="173"/>
    </location>
</feature>
<proteinExistence type="predicted"/>
<sequence length="181" mass="20509">MQEILDYFDTIESSTRSIFLVSGLALFLSLETIIPLFKMDYNKFRHAGINLTFTLITLIVNLIGALLIAAAVNFNLENNTGMLYLIGDLSPWIYVILGLIFLDLIGAWLIHWIEHRVKWMWKFHLIHHTDPSVDVTSGLRHHPGENIFRLMFTSLAVLVTGASLGLVMLYQTISAFFAALT</sequence>